<dbReference type="GO" id="GO:0016829">
    <property type="term" value="F:lyase activity"/>
    <property type="evidence" value="ECO:0007669"/>
    <property type="project" value="UniProtKB-KW"/>
</dbReference>
<comment type="similarity">
    <text evidence="1 8">Belongs to the SOS response-associated peptidase family.</text>
</comment>
<proteinExistence type="inferred from homology"/>
<dbReference type="RefSeq" id="WP_092544820.1">
    <property type="nucleotide sequence ID" value="NZ_FOKV01000011.1"/>
</dbReference>
<dbReference type="PANTHER" id="PTHR13604:SF0">
    <property type="entry name" value="ABASIC SITE PROCESSING PROTEIN HMCES"/>
    <property type="match status" value="1"/>
</dbReference>
<evidence type="ECO:0000256" key="1">
    <source>
        <dbReference type="ARBA" id="ARBA00008136"/>
    </source>
</evidence>
<dbReference type="Gene3D" id="3.90.1680.10">
    <property type="entry name" value="SOS response associated peptidase-like"/>
    <property type="match status" value="1"/>
</dbReference>
<dbReference type="EMBL" id="FOKV01000011">
    <property type="protein sequence ID" value="SFC88399.1"/>
    <property type="molecule type" value="Genomic_DNA"/>
</dbReference>
<evidence type="ECO:0000256" key="3">
    <source>
        <dbReference type="ARBA" id="ARBA00022763"/>
    </source>
</evidence>
<keyword evidence="7" id="KW-0456">Lyase</keyword>
<reference evidence="10" key="1">
    <citation type="submission" date="2016-10" db="EMBL/GenBank/DDBJ databases">
        <authorList>
            <person name="Varghese N."/>
            <person name="Submissions S."/>
        </authorList>
    </citation>
    <scope>NUCLEOTIDE SEQUENCE [LARGE SCALE GENOMIC DNA]</scope>
    <source>
        <strain evidence="10">DSM 24499</strain>
    </source>
</reference>
<evidence type="ECO:0000313" key="10">
    <source>
        <dbReference type="Proteomes" id="UP000199438"/>
    </source>
</evidence>
<dbReference type="Proteomes" id="UP000199438">
    <property type="component" value="Unassembled WGS sequence"/>
</dbReference>
<evidence type="ECO:0000256" key="2">
    <source>
        <dbReference type="ARBA" id="ARBA00022670"/>
    </source>
</evidence>
<dbReference type="PANTHER" id="PTHR13604">
    <property type="entry name" value="DC12-RELATED"/>
    <property type="match status" value="1"/>
</dbReference>
<dbReference type="GO" id="GO:0006508">
    <property type="term" value="P:proteolysis"/>
    <property type="evidence" value="ECO:0007669"/>
    <property type="project" value="UniProtKB-KW"/>
</dbReference>
<dbReference type="GO" id="GO:0008233">
    <property type="term" value="F:peptidase activity"/>
    <property type="evidence" value="ECO:0007669"/>
    <property type="project" value="UniProtKB-KW"/>
</dbReference>
<keyword evidence="3" id="KW-0227">DNA damage</keyword>
<organism evidence="9 10">
    <name type="scientific">Zunongwangia mangrovi</name>
    <dbReference type="NCBI Taxonomy" id="1334022"/>
    <lineage>
        <taxon>Bacteria</taxon>
        <taxon>Pseudomonadati</taxon>
        <taxon>Bacteroidota</taxon>
        <taxon>Flavobacteriia</taxon>
        <taxon>Flavobacteriales</taxon>
        <taxon>Flavobacteriaceae</taxon>
        <taxon>Zunongwangia</taxon>
    </lineage>
</organism>
<dbReference type="GO" id="GO:0003697">
    <property type="term" value="F:single-stranded DNA binding"/>
    <property type="evidence" value="ECO:0007669"/>
    <property type="project" value="InterPro"/>
</dbReference>
<evidence type="ECO:0000256" key="8">
    <source>
        <dbReference type="RuleBase" id="RU364100"/>
    </source>
</evidence>
<dbReference type="OrthoDB" id="9782620at2"/>
<evidence type="ECO:0000256" key="6">
    <source>
        <dbReference type="ARBA" id="ARBA00023125"/>
    </source>
</evidence>
<dbReference type="AlphaFoldDB" id="A0A1I1MSP7"/>
<keyword evidence="10" id="KW-1185">Reference proteome</keyword>
<protein>
    <recommendedName>
        <fullName evidence="8">Abasic site processing protein</fullName>
        <ecNumber evidence="8">3.4.-.-</ecNumber>
    </recommendedName>
</protein>
<keyword evidence="6" id="KW-0238">DNA-binding</keyword>
<dbReference type="Pfam" id="PF02586">
    <property type="entry name" value="SRAP"/>
    <property type="match status" value="1"/>
</dbReference>
<evidence type="ECO:0000256" key="7">
    <source>
        <dbReference type="ARBA" id="ARBA00023239"/>
    </source>
</evidence>
<dbReference type="InterPro" id="IPR036590">
    <property type="entry name" value="SRAP-like"/>
</dbReference>
<evidence type="ECO:0000256" key="5">
    <source>
        <dbReference type="ARBA" id="ARBA00023124"/>
    </source>
</evidence>
<keyword evidence="2 8" id="KW-0645">Protease</keyword>
<dbReference type="GO" id="GO:0106300">
    <property type="term" value="P:protein-DNA covalent cross-linking repair"/>
    <property type="evidence" value="ECO:0007669"/>
    <property type="project" value="InterPro"/>
</dbReference>
<sequence>MCYETSLTKSEKQIEKATGAKFNIQLEYKPYYHVSGFVHPNLYCIPQEDPSQIYPMEWGLIAPWGENNVTGFRKKYNTLNARGETMLTSNTYKSPARKRRCLILADGFFEPHYPNNKFKSGAVPKYCYLPDRKLFTFAGIYNEYGSDYWNVSLVTTEANDFFAHIHNKKKRMPLVLDPDFEGEWLREDLNDDGILELVNHGFIKEDFKAHSVENFYKSDFNTNTPEFLQPVDDQEGEQGSFL</sequence>
<evidence type="ECO:0000313" key="9">
    <source>
        <dbReference type="EMBL" id="SFC88399.1"/>
    </source>
</evidence>
<keyword evidence="4 8" id="KW-0378">Hydrolase</keyword>
<dbReference type="EC" id="3.4.-.-" evidence="8"/>
<gene>
    <name evidence="9" type="ORF">SAMN04487907_11134</name>
</gene>
<keyword evidence="5" id="KW-0190">Covalent protein-DNA linkage</keyword>
<dbReference type="SUPFAM" id="SSF143081">
    <property type="entry name" value="BB1717-like"/>
    <property type="match status" value="1"/>
</dbReference>
<dbReference type="InterPro" id="IPR003738">
    <property type="entry name" value="SRAP"/>
</dbReference>
<name>A0A1I1MSP7_9FLAO</name>
<accession>A0A1I1MSP7</accession>
<evidence type="ECO:0000256" key="4">
    <source>
        <dbReference type="ARBA" id="ARBA00022801"/>
    </source>
</evidence>
<dbReference type="STRING" id="1334022.SAMN04487907_11134"/>